<accession>A0AAN6VRR9</accession>
<gene>
    <name evidence="1" type="ORF">C8A00DRAFT_30571</name>
</gene>
<dbReference type="Proteomes" id="UP001302745">
    <property type="component" value="Unassembled WGS sequence"/>
</dbReference>
<sequence length="295" mass="31016">MPEAASPFYFFPGVRVQKWSKDVVLQILGVANIDSAVEGLKGLSWTKGVGVHDGKEERHFDQSFYLGTPENFGFNDTGACALFFTQVSDRVRFGDGDARGTQGTCRDAMTDSCISALVDRAKKVDLKGLSGKAACDKLQKDFSENLDSACDAFAQASKWAGIEAKALSGDGSPEPISDQQNSTSTCWPVLPKSDNLTLVGSVMATGNFDASTLMDNFFSITPVLTVFFPGNKTDGLVSKSEAQLTCLKAIDLTTASNATKTPDGDGGSNAAGRLVGSRGAILAGLMSVVVAVLLA</sequence>
<dbReference type="AlphaFoldDB" id="A0AAN6VRR9"/>
<keyword evidence="2" id="KW-1185">Reference proteome</keyword>
<protein>
    <submittedName>
        <fullName evidence="1">Uncharacterized protein</fullName>
    </submittedName>
</protein>
<reference evidence="1" key="2">
    <citation type="submission" date="2023-05" db="EMBL/GenBank/DDBJ databases">
        <authorList>
            <consortium name="Lawrence Berkeley National Laboratory"/>
            <person name="Steindorff A."/>
            <person name="Hensen N."/>
            <person name="Bonometti L."/>
            <person name="Westerberg I."/>
            <person name="Brannstrom I.O."/>
            <person name="Guillou S."/>
            <person name="Cros-Aarteil S."/>
            <person name="Calhoun S."/>
            <person name="Haridas S."/>
            <person name="Kuo A."/>
            <person name="Mondo S."/>
            <person name="Pangilinan J."/>
            <person name="Riley R."/>
            <person name="Labutti K."/>
            <person name="Andreopoulos B."/>
            <person name="Lipzen A."/>
            <person name="Chen C."/>
            <person name="Yanf M."/>
            <person name="Daum C."/>
            <person name="Ng V."/>
            <person name="Clum A."/>
            <person name="Ohm R."/>
            <person name="Martin F."/>
            <person name="Silar P."/>
            <person name="Natvig D."/>
            <person name="Lalanne C."/>
            <person name="Gautier V."/>
            <person name="Ament-Velasquez S.L."/>
            <person name="Kruys A."/>
            <person name="Hutchinson M.I."/>
            <person name="Powell A.J."/>
            <person name="Barry K."/>
            <person name="Miller A.N."/>
            <person name="Grigoriev I.V."/>
            <person name="Debuchy R."/>
            <person name="Gladieux P."/>
            <person name="Thoren M.H."/>
            <person name="Johannesson H."/>
        </authorList>
    </citation>
    <scope>NUCLEOTIDE SEQUENCE</scope>
    <source>
        <strain evidence="1">CBS 538.74</strain>
    </source>
</reference>
<name>A0AAN6VRR9_9PEZI</name>
<reference evidence="1" key="1">
    <citation type="journal article" date="2023" name="Mol. Phylogenet. Evol.">
        <title>Genome-scale phylogeny and comparative genomics of the fungal order Sordariales.</title>
        <authorList>
            <person name="Hensen N."/>
            <person name="Bonometti L."/>
            <person name="Westerberg I."/>
            <person name="Brannstrom I.O."/>
            <person name="Guillou S."/>
            <person name="Cros-Aarteil S."/>
            <person name="Calhoun S."/>
            <person name="Haridas S."/>
            <person name="Kuo A."/>
            <person name="Mondo S."/>
            <person name="Pangilinan J."/>
            <person name="Riley R."/>
            <person name="LaButti K."/>
            <person name="Andreopoulos B."/>
            <person name="Lipzen A."/>
            <person name="Chen C."/>
            <person name="Yan M."/>
            <person name="Daum C."/>
            <person name="Ng V."/>
            <person name="Clum A."/>
            <person name="Steindorff A."/>
            <person name="Ohm R.A."/>
            <person name="Martin F."/>
            <person name="Silar P."/>
            <person name="Natvig D.O."/>
            <person name="Lalanne C."/>
            <person name="Gautier V."/>
            <person name="Ament-Velasquez S.L."/>
            <person name="Kruys A."/>
            <person name="Hutchinson M.I."/>
            <person name="Powell A.J."/>
            <person name="Barry K."/>
            <person name="Miller A.N."/>
            <person name="Grigoriev I.V."/>
            <person name="Debuchy R."/>
            <person name="Gladieux P."/>
            <person name="Hiltunen Thoren M."/>
            <person name="Johannesson H."/>
        </authorList>
    </citation>
    <scope>NUCLEOTIDE SEQUENCE</scope>
    <source>
        <strain evidence="1">CBS 538.74</strain>
    </source>
</reference>
<proteinExistence type="predicted"/>
<dbReference type="EMBL" id="MU856865">
    <property type="protein sequence ID" value="KAK4156603.1"/>
    <property type="molecule type" value="Genomic_DNA"/>
</dbReference>
<comment type="caution">
    <text evidence="1">The sequence shown here is derived from an EMBL/GenBank/DDBJ whole genome shotgun (WGS) entry which is preliminary data.</text>
</comment>
<evidence type="ECO:0000313" key="2">
    <source>
        <dbReference type="Proteomes" id="UP001302745"/>
    </source>
</evidence>
<evidence type="ECO:0000313" key="1">
    <source>
        <dbReference type="EMBL" id="KAK4156603.1"/>
    </source>
</evidence>
<organism evidence="1 2">
    <name type="scientific">Chaetomidium leptoderma</name>
    <dbReference type="NCBI Taxonomy" id="669021"/>
    <lineage>
        <taxon>Eukaryota</taxon>
        <taxon>Fungi</taxon>
        <taxon>Dikarya</taxon>
        <taxon>Ascomycota</taxon>
        <taxon>Pezizomycotina</taxon>
        <taxon>Sordariomycetes</taxon>
        <taxon>Sordariomycetidae</taxon>
        <taxon>Sordariales</taxon>
        <taxon>Chaetomiaceae</taxon>
        <taxon>Chaetomidium</taxon>
    </lineage>
</organism>